<gene>
    <name evidence="1" type="ORF">EZS27_030281</name>
</gene>
<dbReference type="AlphaFoldDB" id="A0A5J4QEC2"/>
<comment type="caution">
    <text evidence="1">The sequence shown here is derived from an EMBL/GenBank/DDBJ whole genome shotgun (WGS) entry which is preliminary data.</text>
</comment>
<protein>
    <submittedName>
        <fullName evidence="1">Uncharacterized protein</fullName>
    </submittedName>
</protein>
<name>A0A5J4QEC2_9ZZZZ</name>
<accession>A0A5J4QEC2</accession>
<organism evidence="1">
    <name type="scientific">termite gut metagenome</name>
    <dbReference type="NCBI Taxonomy" id="433724"/>
    <lineage>
        <taxon>unclassified sequences</taxon>
        <taxon>metagenomes</taxon>
        <taxon>organismal metagenomes</taxon>
    </lineage>
</organism>
<proteinExistence type="predicted"/>
<sequence>MPSIPPTTLPIEIKFEIVEDKISGNTHKEYRLTSVKHEEKELFDFHENNDCELTVNFLQFSDKLQKELCVPNNMLRLSKNIQQDELKKIIIPWEFQLLKKNNNSQQQSNLAANKM</sequence>
<dbReference type="EMBL" id="SNRY01003748">
    <property type="protein sequence ID" value="KAA6319875.1"/>
    <property type="molecule type" value="Genomic_DNA"/>
</dbReference>
<evidence type="ECO:0000313" key="1">
    <source>
        <dbReference type="EMBL" id="KAA6319875.1"/>
    </source>
</evidence>
<reference evidence="1" key="1">
    <citation type="submission" date="2019-03" db="EMBL/GenBank/DDBJ databases">
        <title>Single cell metagenomics reveals metabolic interactions within the superorganism composed of flagellate Streblomastix strix and complex community of Bacteroidetes bacteria on its surface.</title>
        <authorList>
            <person name="Treitli S.C."/>
            <person name="Kolisko M."/>
            <person name="Husnik F."/>
            <person name="Keeling P."/>
            <person name="Hampl V."/>
        </authorList>
    </citation>
    <scope>NUCLEOTIDE SEQUENCE</scope>
    <source>
        <strain evidence="1">STM</strain>
    </source>
</reference>